<reference evidence="2" key="2">
    <citation type="journal article" date="2013" name="J. Biotechnol.">
        <title>Establishment and interpretation of the genome sequence of the phytopathogenic fungus Rhizoctonia solani AG1-IB isolate 7/3/14.</title>
        <authorList>
            <person name="Wibberg D.W."/>
            <person name="Jelonek L.J."/>
            <person name="Rupp O.R."/>
            <person name="Hennig M.H."/>
            <person name="Eikmeyer F.E."/>
            <person name="Goesmann A.G."/>
            <person name="Hartmann A.H."/>
            <person name="Borriss R.B."/>
            <person name="Grosch R.G."/>
            <person name="Puehler A.P."/>
            <person name="Schlueter A.S."/>
        </authorList>
    </citation>
    <scope>NUCLEOTIDE SEQUENCE [LARGE SCALE GENOMIC DNA]</scope>
    <source>
        <strain evidence="2">Isolate 7/3/14</strain>
    </source>
</reference>
<sequence length="310" mass="34776">MASLTQTNQAIPAAKVFDGSRFGLAAPEAIKLPSDSTPLLRVIDSFVFVTNGKPSPLPEGWTSTQHWEDTEVVGAVVSLKGPDAALAHCGWITRMTWRWVRITNIVRLEIRQDSRFRKGERCFWLTTPLGEYAVLAAHRDYHTSWLRSISQPDLPSPPVFRRITTSDPPPSWWDSSWTHTWPTLVPEPSIGVKRTASLPARKDDSALAKESDTSSVEDERRIRQKESSHDSAQEFTDEPRNEQPTVGGPPVRGESSTAKAQAQQSGSVTQGKPRLGVKMSRHWDIFGDKAEEQPVKHKLKQRARRSEKQQ</sequence>
<dbReference type="OrthoDB" id="3260818at2759"/>
<feature type="compositionally biased region" description="Basic and acidic residues" evidence="1">
    <location>
        <begin position="281"/>
        <end position="295"/>
    </location>
</feature>
<evidence type="ECO:0000313" key="4">
    <source>
        <dbReference type="Proteomes" id="UP000059188"/>
    </source>
</evidence>
<reference evidence="3 4" key="3">
    <citation type="submission" date="2014-11" db="EMBL/GenBank/DDBJ databases">
        <authorList>
            <person name="Wibberg Daniel"/>
        </authorList>
    </citation>
    <scope>NUCLEOTIDE SEQUENCE [LARGE SCALE GENOMIC DNA]</scope>
    <source>
        <strain evidence="3">Rhizoctonia solani AG1-IB 7/3/14</strain>
    </source>
</reference>
<accession>M5C4K5</accession>
<dbReference type="HOGENOM" id="CLU_984032_0_0_1"/>
<dbReference type="AlphaFoldDB" id="M5C4K5"/>
<keyword evidence="4" id="KW-1185">Reference proteome</keyword>
<dbReference type="EMBL" id="LN679232">
    <property type="protein sequence ID" value="CEL53722.1"/>
    <property type="molecule type" value="Genomic_DNA"/>
</dbReference>
<protein>
    <submittedName>
        <fullName evidence="2">Uncharacterized protein</fullName>
    </submittedName>
</protein>
<gene>
    <name evidence="2" type="ORF">BN14_09003</name>
    <name evidence="3" type="ORF">RSOLAG1IB_11458</name>
</gene>
<dbReference type="EMBL" id="CAOJ01013821">
    <property type="protein sequence ID" value="CCO34893.1"/>
    <property type="molecule type" value="Genomic_DNA"/>
</dbReference>
<reference evidence="2" key="1">
    <citation type="submission" date="2012-10" db="EMBL/GenBank/DDBJ databases">
        <authorList>
            <person name="Jelonek L."/>
        </authorList>
    </citation>
    <scope>NUCLEOTIDE SEQUENCE</scope>
    <source>
        <strain evidence="2">Isolate 7/3/14</strain>
    </source>
</reference>
<evidence type="ECO:0000256" key="1">
    <source>
        <dbReference type="SAM" id="MobiDB-lite"/>
    </source>
</evidence>
<dbReference type="Proteomes" id="UP000012065">
    <property type="component" value="Unassembled WGS sequence"/>
</dbReference>
<organism evidence="2">
    <name type="scientific">Thanatephorus cucumeris (strain AG1-IB / isolate 7/3/14)</name>
    <name type="common">Lettuce bottom rot fungus</name>
    <name type="synonym">Rhizoctonia solani</name>
    <dbReference type="NCBI Taxonomy" id="1108050"/>
    <lineage>
        <taxon>Eukaryota</taxon>
        <taxon>Fungi</taxon>
        <taxon>Dikarya</taxon>
        <taxon>Basidiomycota</taxon>
        <taxon>Agaricomycotina</taxon>
        <taxon>Agaricomycetes</taxon>
        <taxon>Cantharellales</taxon>
        <taxon>Ceratobasidiaceae</taxon>
        <taxon>Rhizoctonia</taxon>
        <taxon>Rhizoctonia solani AG-1</taxon>
    </lineage>
</organism>
<name>M5C4K5_THACB</name>
<feature type="region of interest" description="Disordered" evidence="1">
    <location>
        <begin position="196"/>
        <end position="310"/>
    </location>
</feature>
<evidence type="ECO:0000313" key="3">
    <source>
        <dbReference type="EMBL" id="CEL53722.1"/>
    </source>
</evidence>
<proteinExistence type="predicted"/>
<dbReference type="Proteomes" id="UP000059188">
    <property type="component" value="Unassembled WGS sequence"/>
</dbReference>
<evidence type="ECO:0000313" key="2">
    <source>
        <dbReference type="EMBL" id="CCO34893.1"/>
    </source>
</evidence>
<feature type="compositionally biased region" description="Polar residues" evidence="1">
    <location>
        <begin position="254"/>
        <end position="270"/>
    </location>
</feature>
<feature type="compositionally biased region" description="Basic and acidic residues" evidence="1">
    <location>
        <begin position="200"/>
        <end position="241"/>
    </location>
</feature>